<keyword evidence="5" id="KW-0566">Pantothenate biosynthesis</keyword>
<accession>A0A1W1DV50</accession>
<evidence type="ECO:0000313" key="9">
    <source>
        <dbReference type="EMBL" id="SFV85616.1"/>
    </source>
</evidence>
<dbReference type="NCBIfam" id="TIGR00018">
    <property type="entry name" value="panC"/>
    <property type="match status" value="1"/>
</dbReference>
<evidence type="ECO:0000256" key="7">
    <source>
        <dbReference type="ARBA" id="ARBA00022840"/>
    </source>
</evidence>
<keyword evidence="6" id="KW-0547">Nucleotide-binding</keyword>
<dbReference type="InterPro" id="IPR003721">
    <property type="entry name" value="Pantoate_ligase"/>
</dbReference>
<name>A0A1W1DV50_9ZZZZ</name>
<comment type="similarity">
    <text evidence="2">Belongs to the pantothenate synthetase family.</text>
</comment>
<evidence type="ECO:0000256" key="4">
    <source>
        <dbReference type="ARBA" id="ARBA00022598"/>
    </source>
</evidence>
<dbReference type="CDD" id="cd00560">
    <property type="entry name" value="PanC"/>
    <property type="match status" value="1"/>
</dbReference>
<evidence type="ECO:0000256" key="5">
    <source>
        <dbReference type="ARBA" id="ARBA00022655"/>
    </source>
</evidence>
<evidence type="ECO:0000256" key="2">
    <source>
        <dbReference type="ARBA" id="ARBA00009256"/>
    </source>
</evidence>
<protein>
    <recommendedName>
        <fullName evidence="3">pantoate--beta-alanine ligase (AMP-forming)</fullName>
        <ecNumber evidence="3">6.3.2.1</ecNumber>
    </recommendedName>
</protein>
<dbReference type="AlphaFoldDB" id="A0A1W1DV50"/>
<organism evidence="9">
    <name type="scientific">hydrothermal vent metagenome</name>
    <dbReference type="NCBI Taxonomy" id="652676"/>
    <lineage>
        <taxon>unclassified sequences</taxon>
        <taxon>metagenomes</taxon>
        <taxon>ecological metagenomes</taxon>
    </lineage>
</organism>
<dbReference type="GO" id="GO:0015940">
    <property type="term" value="P:pantothenate biosynthetic process"/>
    <property type="evidence" value="ECO:0007669"/>
    <property type="project" value="UniProtKB-UniPathway"/>
</dbReference>
<dbReference type="Gene3D" id="3.40.50.620">
    <property type="entry name" value="HUPs"/>
    <property type="match status" value="1"/>
</dbReference>
<dbReference type="UniPathway" id="UPA00028">
    <property type="reaction ID" value="UER00005"/>
</dbReference>
<dbReference type="HAMAP" id="MF_00158">
    <property type="entry name" value="PanC"/>
    <property type="match status" value="1"/>
</dbReference>
<dbReference type="InterPro" id="IPR014729">
    <property type="entry name" value="Rossmann-like_a/b/a_fold"/>
</dbReference>
<evidence type="ECO:0000256" key="3">
    <source>
        <dbReference type="ARBA" id="ARBA00012219"/>
    </source>
</evidence>
<dbReference type="PANTHER" id="PTHR21299">
    <property type="entry name" value="CYTIDYLATE KINASE/PANTOATE-BETA-ALANINE LIGASE"/>
    <property type="match status" value="1"/>
</dbReference>
<dbReference type="EC" id="6.3.2.1" evidence="3"/>
<evidence type="ECO:0000256" key="6">
    <source>
        <dbReference type="ARBA" id="ARBA00022741"/>
    </source>
</evidence>
<reference evidence="9" key="1">
    <citation type="submission" date="2016-10" db="EMBL/GenBank/DDBJ databases">
        <authorList>
            <person name="de Groot N.N."/>
        </authorList>
    </citation>
    <scope>NUCLEOTIDE SEQUENCE</scope>
</reference>
<dbReference type="GO" id="GO:0005829">
    <property type="term" value="C:cytosol"/>
    <property type="evidence" value="ECO:0007669"/>
    <property type="project" value="TreeGrafter"/>
</dbReference>
<dbReference type="PANTHER" id="PTHR21299:SF1">
    <property type="entry name" value="PANTOATE--BETA-ALANINE LIGASE"/>
    <property type="match status" value="1"/>
</dbReference>
<dbReference type="InterPro" id="IPR004821">
    <property type="entry name" value="Cyt_trans-like"/>
</dbReference>
<comment type="catalytic activity">
    <reaction evidence="8">
        <text>(R)-pantoate + beta-alanine + ATP = (R)-pantothenate + AMP + diphosphate + H(+)</text>
        <dbReference type="Rhea" id="RHEA:10912"/>
        <dbReference type="ChEBI" id="CHEBI:15378"/>
        <dbReference type="ChEBI" id="CHEBI:15980"/>
        <dbReference type="ChEBI" id="CHEBI:29032"/>
        <dbReference type="ChEBI" id="CHEBI:30616"/>
        <dbReference type="ChEBI" id="CHEBI:33019"/>
        <dbReference type="ChEBI" id="CHEBI:57966"/>
        <dbReference type="ChEBI" id="CHEBI:456215"/>
        <dbReference type="EC" id="6.3.2.1"/>
    </reaction>
</comment>
<dbReference type="InterPro" id="IPR042176">
    <property type="entry name" value="Pantoate_ligase_C"/>
</dbReference>
<dbReference type="GO" id="GO:0004592">
    <property type="term" value="F:pantoate-beta-alanine ligase activity"/>
    <property type="evidence" value="ECO:0007669"/>
    <property type="project" value="UniProtKB-EC"/>
</dbReference>
<dbReference type="Gene3D" id="3.30.1300.10">
    <property type="entry name" value="Pantoate-beta-alanine ligase, C-terminal domain"/>
    <property type="match status" value="1"/>
</dbReference>
<dbReference type="GO" id="GO:0005524">
    <property type="term" value="F:ATP binding"/>
    <property type="evidence" value="ECO:0007669"/>
    <property type="project" value="UniProtKB-KW"/>
</dbReference>
<comment type="pathway">
    <text evidence="1">Cofactor biosynthesis; (R)-pantothenate biosynthesis; (R)-pantothenate from (R)-pantoate and beta-alanine: step 1/1.</text>
</comment>
<dbReference type="NCBIfam" id="TIGR00125">
    <property type="entry name" value="cyt_tran_rel"/>
    <property type="match status" value="1"/>
</dbReference>
<proteinExistence type="inferred from homology"/>
<evidence type="ECO:0000256" key="1">
    <source>
        <dbReference type="ARBA" id="ARBA00004990"/>
    </source>
</evidence>
<keyword evidence="7" id="KW-0067">ATP-binding</keyword>
<sequence>MEIISSVGAMKKWTKKAGSIAFVPTMGGLHQGHLSLIKLAKESADRVVVSIFVNPAQFAEHEDFGTYPRTMEGDLALLKTQGVDCVFAPSAEAIYPDGMILGVEVGTIGQILCGQTRPHFFNGVVQVVRRLFEIIRPDVAVFGQKDYQQLHIVKRFTSGVDIIEAPIMREVDGLAMSTRNQYLSEAERSIAPQLYRTLKQLEQGRVNLQSTTKQLQQNFKLDYLEVLDANTLKKITDNTSKIAILCAVFLGSTRLIDNIIFRRKNV</sequence>
<keyword evidence="4 9" id="KW-0436">Ligase</keyword>
<dbReference type="EMBL" id="FPHY01000039">
    <property type="protein sequence ID" value="SFV85616.1"/>
    <property type="molecule type" value="Genomic_DNA"/>
</dbReference>
<dbReference type="SUPFAM" id="SSF52374">
    <property type="entry name" value="Nucleotidylyl transferase"/>
    <property type="match status" value="1"/>
</dbReference>
<dbReference type="Pfam" id="PF02569">
    <property type="entry name" value="Pantoate_ligase"/>
    <property type="match status" value="1"/>
</dbReference>
<evidence type="ECO:0000256" key="8">
    <source>
        <dbReference type="ARBA" id="ARBA00048258"/>
    </source>
</evidence>
<gene>
    <name evidence="9" type="ORF">MNB_SUP05-SYMBIONT-4-797</name>
</gene>